<dbReference type="Proteomes" id="UP001159363">
    <property type="component" value="Chromosome 5"/>
</dbReference>
<sequence length="418" mass="46330">MQVTQGRGIGEGIGHGLCLGPTPAFAWCNCGKPWKTEIRMAGPGINQGSYRLRVQWLCKEGVVYFTAALALSHIGLIKLEEITRADQTRHGLHPSHAGKGKIADLIAGRILTDHDLLKESSTAVVCTLVATLITSVGSERTAALRAAAEAITSSRLVSSGPWPMTDNANLCPAVTLCSTGRRWNYVDVLDTLLVADLDRRSTVPFLRRAVQQLPCRRPRQMPPLHTKPVRDAEQVEATLPWITSSSYFELQNVDESEIQNHSIWPAQHFYIGTKIKLDPGSELGSFNLGSGKMLVQPGINLSLLRQEGNVATLGRSFQDPKDSSWRGLCLLLVLDVTKCIQVYPTTGSIFDTHERYVMFFHHSSNFAFYVKWLRRNAMKKGPRDSRSLRTKRELTRFSVLSLATQSPSATDDYAKMSL</sequence>
<gene>
    <name evidence="1" type="ORF">PR048_016892</name>
</gene>
<evidence type="ECO:0000313" key="1">
    <source>
        <dbReference type="EMBL" id="KAJ8880423.1"/>
    </source>
</evidence>
<keyword evidence="2" id="KW-1185">Reference proteome</keyword>
<dbReference type="EMBL" id="JARBHB010000006">
    <property type="protein sequence ID" value="KAJ8880423.1"/>
    <property type="molecule type" value="Genomic_DNA"/>
</dbReference>
<proteinExistence type="predicted"/>
<organism evidence="1 2">
    <name type="scientific">Dryococelus australis</name>
    <dbReference type="NCBI Taxonomy" id="614101"/>
    <lineage>
        <taxon>Eukaryota</taxon>
        <taxon>Metazoa</taxon>
        <taxon>Ecdysozoa</taxon>
        <taxon>Arthropoda</taxon>
        <taxon>Hexapoda</taxon>
        <taxon>Insecta</taxon>
        <taxon>Pterygota</taxon>
        <taxon>Neoptera</taxon>
        <taxon>Polyneoptera</taxon>
        <taxon>Phasmatodea</taxon>
        <taxon>Verophasmatodea</taxon>
        <taxon>Anareolatae</taxon>
        <taxon>Phasmatidae</taxon>
        <taxon>Eurycanthinae</taxon>
        <taxon>Dryococelus</taxon>
    </lineage>
</organism>
<accession>A0ABQ9H811</accession>
<protein>
    <submittedName>
        <fullName evidence="1">Uncharacterized protein</fullName>
    </submittedName>
</protein>
<reference evidence="1 2" key="1">
    <citation type="submission" date="2023-02" db="EMBL/GenBank/DDBJ databases">
        <title>LHISI_Scaffold_Assembly.</title>
        <authorList>
            <person name="Stuart O.P."/>
            <person name="Cleave R."/>
            <person name="Magrath M.J.L."/>
            <person name="Mikheyev A.S."/>
        </authorList>
    </citation>
    <scope>NUCLEOTIDE SEQUENCE [LARGE SCALE GENOMIC DNA]</scope>
    <source>
        <strain evidence="1">Daus_M_001</strain>
        <tissue evidence="1">Leg muscle</tissue>
    </source>
</reference>
<name>A0ABQ9H811_9NEOP</name>
<evidence type="ECO:0000313" key="2">
    <source>
        <dbReference type="Proteomes" id="UP001159363"/>
    </source>
</evidence>
<comment type="caution">
    <text evidence="1">The sequence shown here is derived from an EMBL/GenBank/DDBJ whole genome shotgun (WGS) entry which is preliminary data.</text>
</comment>